<evidence type="ECO:0000313" key="1">
    <source>
        <dbReference type="Ensembl" id="ENSENLP00000011449.1"/>
    </source>
</evidence>
<organism evidence="1 2">
    <name type="scientific">Echeneis naucrates</name>
    <name type="common">Live sharksucker</name>
    <dbReference type="NCBI Taxonomy" id="173247"/>
    <lineage>
        <taxon>Eukaryota</taxon>
        <taxon>Metazoa</taxon>
        <taxon>Chordata</taxon>
        <taxon>Craniata</taxon>
        <taxon>Vertebrata</taxon>
        <taxon>Euteleostomi</taxon>
        <taxon>Actinopterygii</taxon>
        <taxon>Neopterygii</taxon>
        <taxon>Teleostei</taxon>
        <taxon>Neoteleostei</taxon>
        <taxon>Acanthomorphata</taxon>
        <taxon>Carangaria</taxon>
        <taxon>Carangiformes</taxon>
        <taxon>Echeneidae</taxon>
        <taxon>Echeneis</taxon>
    </lineage>
</organism>
<protein>
    <submittedName>
        <fullName evidence="1">Uncharacterized protein</fullName>
    </submittedName>
</protein>
<dbReference type="GO" id="GO:2000042">
    <property type="term" value="P:negative regulation of double-strand break repair via homologous recombination"/>
    <property type="evidence" value="ECO:0007669"/>
    <property type="project" value="TreeGrafter"/>
</dbReference>
<reference evidence="1" key="3">
    <citation type="submission" date="2025-09" db="UniProtKB">
        <authorList>
            <consortium name="Ensembl"/>
        </authorList>
    </citation>
    <scope>IDENTIFICATION</scope>
</reference>
<dbReference type="GO" id="GO:1990414">
    <property type="term" value="P:replication-born double-strand break repair via sister chromatid exchange"/>
    <property type="evidence" value="ECO:0007669"/>
    <property type="project" value="TreeGrafter"/>
</dbReference>
<keyword evidence="2" id="KW-1185">Reference proteome</keyword>
<dbReference type="GO" id="GO:0036297">
    <property type="term" value="P:interstrand cross-link repair"/>
    <property type="evidence" value="ECO:0007669"/>
    <property type="project" value="InterPro"/>
</dbReference>
<reference evidence="1" key="2">
    <citation type="submission" date="2025-08" db="UniProtKB">
        <authorList>
            <consortium name="Ensembl"/>
        </authorList>
    </citation>
    <scope>IDENTIFICATION</scope>
</reference>
<reference evidence="1" key="1">
    <citation type="submission" date="2021-04" db="EMBL/GenBank/DDBJ databases">
        <authorList>
            <consortium name="Wellcome Sanger Institute Data Sharing"/>
        </authorList>
    </citation>
    <scope>NUCLEOTIDE SEQUENCE [LARGE SCALE GENOMIC DNA]</scope>
</reference>
<dbReference type="Ensembl" id="ENSENLT00000011950.1">
    <property type="protein sequence ID" value="ENSENLP00000011449.1"/>
    <property type="gene ID" value="ENSENLG00000005531.1"/>
</dbReference>
<dbReference type="GO" id="GO:0043240">
    <property type="term" value="C:Fanconi anaemia nuclear complex"/>
    <property type="evidence" value="ECO:0007669"/>
    <property type="project" value="InterPro"/>
</dbReference>
<dbReference type="GO" id="GO:1905168">
    <property type="term" value="P:positive regulation of double-strand break repair via homologous recombination"/>
    <property type="evidence" value="ECO:0007669"/>
    <property type="project" value="TreeGrafter"/>
</dbReference>
<dbReference type="AlphaFoldDB" id="A0A665TWI3"/>
<proteinExistence type="predicted"/>
<name>A0A665TWI3_ECHNA</name>
<dbReference type="OMA" id="HGKTFYC"/>
<dbReference type="PANTHER" id="PTHR28450">
    <property type="entry name" value="FANCONI ANEMIA GROUP B PROTEIN"/>
    <property type="match status" value="1"/>
</dbReference>
<dbReference type="PANTHER" id="PTHR28450:SF1">
    <property type="entry name" value="FANCONI ANEMIA GROUP B PROTEIN"/>
    <property type="match status" value="1"/>
</dbReference>
<dbReference type="InterPro" id="IPR033333">
    <property type="entry name" value="FANCB"/>
</dbReference>
<sequence length="306" mass="34346">MTETLLSEGLYRNPHRLSLWGKIILFDCRRAFSADDGERDELIFGRFAFERGDNRFLKASHGAAVIGRKTSTHVSIVKCECVRDARKRVVTPCVLVTRKSEKREIFVYRLLTLSCSNRLESCIEFKLTYQMRGDVSILQGPTVLWTNAGNVFYTSAQTGEVRQIPIQLSHVVFGELPIDKEQVFILGLQNEASQSKGQTSGFFVDSGHAFDSAMILPHPYVCIARCILVLSAERVDGMLKSAVVAATSNQQLVYFKDGIVKDTCQLPFRCPEDIEMANTGRNGCLFVILFQEGHVCAVRKETFQVC</sequence>
<evidence type="ECO:0000313" key="2">
    <source>
        <dbReference type="Proteomes" id="UP000472264"/>
    </source>
</evidence>
<dbReference type="InParanoid" id="A0A665TWI3"/>
<accession>A0A665TWI3</accession>
<dbReference type="Proteomes" id="UP000472264">
    <property type="component" value="Chromosome 21"/>
</dbReference>